<evidence type="ECO:0000313" key="2">
    <source>
        <dbReference type="Proteomes" id="UP000253727"/>
    </source>
</evidence>
<dbReference type="AlphaFoldDB" id="A0A369QDI5"/>
<organism evidence="1 2">
    <name type="scientific">Alteripontixanthobacter maritimus</name>
    <dbReference type="NCBI Taxonomy" id="2161824"/>
    <lineage>
        <taxon>Bacteria</taxon>
        <taxon>Pseudomonadati</taxon>
        <taxon>Pseudomonadota</taxon>
        <taxon>Alphaproteobacteria</taxon>
        <taxon>Sphingomonadales</taxon>
        <taxon>Erythrobacteraceae</taxon>
        <taxon>Alteripontixanthobacter</taxon>
    </lineage>
</organism>
<sequence length="324" mass="34795">MSEAIGTSTMPGRWPALDYAADKAVIETLHAYLQVIGKLPIRTMPWLNHGWHVAMRVVPGGFRTYPLPVGEHEVEVFFDMASGVVDAVSSSGQTGSLAVRNTNVAAFAADLAFMLDGMGVPIDTSGAPNEVQNPVDFANDTAPRVWDDAVASRIHAAFRSVDRIFEAFRTGFVGKSSPSHLFFGSMDLAITRFSGRTAPLHPGGVPALPDPVTREAYSHEVASAGFWLGGGGIEEAAFYGYGYPSPEGLSDRAVEPNTAYWHGDLGEFVLPYAAVREANDPDAVLMAFLQSSYDAVADLQNWDRDALDIPIGKIGEPRGLPNAR</sequence>
<gene>
    <name evidence="1" type="ORF">HME9302_02528</name>
</gene>
<proteinExistence type="predicted"/>
<reference evidence="1 2" key="1">
    <citation type="submission" date="2018-04" db="EMBL/GenBank/DDBJ databases">
        <title>Altererythrobacter sp. HME9302 genome sequencing and assembly.</title>
        <authorList>
            <person name="Kang H."/>
            <person name="Kim H."/>
            <person name="Joh K."/>
        </authorList>
    </citation>
    <scope>NUCLEOTIDE SEQUENCE [LARGE SCALE GENOMIC DNA]</scope>
    <source>
        <strain evidence="1 2">HME9302</strain>
    </source>
</reference>
<dbReference type="Pfam" id="PF19459">
    <property type="entry name" value="DUF5996"/>
    <property type="match status" value="1"/>
</dbReference>
<keyword evidence="2" id="KW-1185">Reference proteome</keyword>
<dbReference type="RefSeq" id="WP_230080005.1">
    <property type="nucleotide sequence ID" value="NZ_QBKA01000002.1"/>
</dbReference>
<evidence type="ECO:0000313" key="1">
    <source>
        <dbReference type="EMBL" id="RDC61307.1"/>
    </source>
</evidence>
<accession>A0A369QDI5</accession>
<dbReference type="EMBL" id="QBKA01000002">
    <property type="protein sequence ID" value="RDC61307.1"/>
    <property type="molecule type" value="Genomic_DNA"/>
</dbReference>
<comment type="caution">
    <text evidence="1">The sequence shown here is derived from an EMBL/GenBank/DDBJ whole genome shotgun (WGS) entry which is preliminary data.</text>
</comment>
<dbReference type="Proteomes" id="UP000253727">
    <property type="component" value="Unassembled WGS sequence"/>
</dbReference>
<protein>
    <submittedName>
        <fullName evidence="1">Uncharacterized protein</fullName>
    </submittedName>
</protein>
<dbReference type="InterPro" id="IPR046038">
    <property type="entry name" value="DUF5996"/>
</dbReference>
<name>A0A369QDI5_9SPHN</name>